<evidence type="ECO:0000313" key="2">
    <source>
        <dbReference type="Proteomes" id="UP000054248"/>
    </source>
</evidence>
<name>A0A0C3Q7P6_9AGAM</name>
<keyword evidence="2" id="KW-1185">Reference proteome</keyword>
<organism evidence="1 2">
    <name type="scientific">Tulasnella calospora MUT 4182</name>
    <dbReference type="NCBI Taxonomy" id="1051891"/>
    <lineage>
        <taxon>Eukaryota</taxon>
        <taxon>Fungi</taxon>
        <taxon>Dikarya</taxon>
        <taxon>Basidiomycota</taxon>
        <taxon>Agaricomycotina</taxon>
        <taxon>Agaricomycetes</taxon>
        <taxon>Cantharellales</taxon>
        <taxon>Tulasnellaceae</taxon>
        <taxon>Tulasnella</taxon>
    </lineage>
</organism>
<feature type="non-terminal residue" evidence="1">
    <location>
        <position position="121"/>
    </location>
</feature>
<reference evidence="2" key="2">
    <citation type="submission" date="2015-01" db="EMBL/GenBank/DDBJ databases">
        <title>Evolutionary Origins and Diversification of the Mycorrhizal Mutualists.</title>
        <authorList>
            <consortium name="DOE Joint Genome Institute"/>
            <consortium name="Mycorrhizal Genomics Consortium"/>
            <person name="Kohler A."/>
            <person name="Kuo A."/>
            <person name="Nagy L.G."/>
            <person name="Floudas D."/>
            <person name="Copeland A."/>
            <person name="Barry K.W."/>
            <person name="Cichocki N."/>
            <person name="Veneault-Fourrey C."/>
            <person name="LaButti K."/>
            <person name="Lindquist E.A."/>
            <person name="Lipzen A."/>
            <person name="Lundell T."/>
            <person name="Morin E."/>
            <person name="Murat C."/>
            <person name="Riley R."/>
            <person name="Ohm R."/>
            <person name="Sun H."/>
            <person name="Tunlid A."/>
            <person name="Henrissat B."/>
            <person name="Grigoriev I.V."/>
            <person name="Hibbett D.S."/>
            <person name="Martin F."/>
        </authorList>
    </citation>
    <scope>NUCLEOTIDE SEQUENCE [LARGE SCALE GENOMIC DNA]</scope>
    <source>
        <strain evidence="2">MUT 4182</strain>
    </source>
</reference>
<evidence type="ECO:0000313" key="1">
    <source>
        <dbReference type="EMBL" id="KIO25670.1"/>
    </source>
</evidence>
<proteinExistence type="predicted"/>
<feature type="non-terminal residue" evidence="1">
    <location>
        <position position="1"/>
    </location>
</feature>
<dbReference type="OrthoDB" id="2355984at2759"/>
<accession>A0A0C3Q7P6</accession>
<dbReference type="AlphaFoldDB" id="A0A0C3Q7P6"/>
<sequence>RDAVRSLLEHSNLPNFPTSKWKAVLSDDYMDLRKVIGGVESSVGDTRDASDWAAAFELYRAAVVYAFPHRNEELLAYRDYLNNTFRVFGTQYHPAVIDFDQRCRILYSRTHARVLSDIIQF</sequence>
<protein>
    <submittedName>
        <fullName evidence="1">Uncharacterized protein</fullName>
    </submittedName>
</protein>
<gene>
    <name evidence="1" type="ORF">M407DRAFT_37451</name>
</gene>
<dbReference type="EMBL" id="KN823037">
    <property type="protein sequence ID" value="KIO25670.1"/>
    <property type="molecule type" value="Genomic_DNA"/>
</dbReference>
<dbReference type="Proteomes" id="UP000054248">
    <property type="component" value="Unassembled WGS sequence"/>
</dbReference>
<dbReference type="HOGENOM" id="CLU_2043798_0_0_1"/>
<reference evidence="1 2" key="1">
    <citation type="submission" date="2014-04" db="EMBL/GenBank/DDBJ databases">
        <authorList>
            <consortium name="DOE Joint Genome Institute"/>
            <person name="Kuo A."/>
            <person name="Girlanda M."/>
            <person name="Perotto S."/>
            <person name="Kohler A."/>
            <person name="Nagy L.G."/>
            <person name="Floudas D."/>
            <person name="Copeland A."/>
            <person name="Barry K.W."/>
            <person name="Cichocki N."/>
            <person name="Veneault-Fourrey C."/>
            <person name="LaButti K."/>
            <person name="Lindquist E.A."/>
            <person name="Lipzen A."/>
            <person name="Lundell T."/>
            <person name="Morin E."/>
            <person name="Murat C."/>
            <person name="Sun H."/>
            <person name="Tunlid A."/>
            <person name="Henrissat B."/>
            <person name="Grigoriev I.V."/>
            <person name="Hibbett D.S."/>
            <person name="Martin F."/>
            <person name="Nordberg H.P."/>
            <person name="Cantor M.N."/>
            <person name="Hua S.X."/>
        </authorList>
    </citation>
    <scope>NUCLEOTIDE SEQUENCE [LARGE SCALE GENOMIC DNA]</scope>
    <source>
        <strain evidence="1 2">MUT 4182</strain>
    </source>
</reference>